<gene>
    <name evidence="1" type="primary">g9778</name>
    <name evidence="1" type="ORF">NpPPO83_00009778</name>
</gene>
<dbReference type="EMBL" id="BSXG01000042">
    <property type="protein sequence ID" value="GME27930.1"/>
    <property type="molecule type" value="Genomic_DNA"/>
</dbReference>
<keyword evidence="2" id="KW-1185">Reference proteome</keyword>
<accession>A0ACB5S544</accession>
<name>A0ACB5S544_9PEZI</name>
<protein>
    <submittedName>
        <fullName evidence="1">FAD binding domain-containing protein</fullName>
    </submittedName>
</protein>
<dbReference type="Proteomes" id="UP001165186">
    <property type="component" value="Unassembled WGS sequence"/>
</dbReference>
<comment type="caution">
    <text evidence="1">The sequence shown here is derived from an EMBL/GenBank/DDBJ whole genome shotgun (WGS) entry which is preliminary data.</text>
</comment>
<evidence type="ECO:0000313" key="1">
    <source>
        <dbReference type="EMBL" id="GME27930.1"/>
    </source>
</evidence>
<evidence type="ECO:0000313" key="2">
    <source>
        <dbReference type="Proteomes" id="UP001165186"/>
    </source>
</evidence>
<proteinExistence type="predicted"/>
<organism evidence="1 2">
    <name type="scientific">Neofusicoccum parvum</name>
    <dbReference type="NCBI Taxonomy" id="310453"/>
    <lineage>
        <taxon>Eukaryota</taxon>
        <taxon>Fungi</taxon>
        <taxon>Dikarya</taxon>
        <taxon>Ascomycota</taxon>
        <taxon>Pezizomycotina</taxon>
        <taxon>Dothideomycetes</taxon>
        <taxon>Dothideomycetes incertae sedis</taxon>
        <taxon>Botryosphaeriales</taxon>
        <taxon>Botryosphaeriaceae</taxon>
        <taxon>Neofusicoccum</taxon>
    </lineage>
</organism>
<reference evidence="1" key="1">
    <citation type="submission" date="2024-09" db="EMBL/GenBank/DDBJ databases">
        <title>Draft Genome Sequences of Neofusicoccum parvum.</title>
        <authorList>
            <person name="Ashida A."/>
            <person name="Camagna M."/>
            <person name="Tanaka A."/>
            <person name="Takemoto D."/>
        </authorList>
    </citation>
    <scope>NUCLEOTIDE SEQUENCE</scope>
    <source>
        <strain evidence="1">PPO83</strain>
    </source>
</reference>
<sequence>MIQALHISPGPATLPILPDKLRDIISSHTLKQHLFILHQALQMSTNAMRHPSGPDGTAPPNSSGIKVIVVGLGLGGLAAAIECHRKGHTVIAYDRVPELKPIGDSIGIPSNAARVVSHWGDGSVDRALRPLLNHPTGMKINNVSGAFLVDSPLNAYAPSSPGGIGGYPAHRGDLAAAFYAHALSLGIEIRLGHRITSYFEDGAAAGVIVDGQRVAADVVVGADGVHSAARGPITGQNPVPQPSGYAMFRAWFDGAACKADEGARWIFDGTGEDEDACEVFIGEDCHVMVGTGKGGREVFWMCTHKDERGVGESWSQPADIEDMLEYIKDWPVRAKIEPIVRMTPKDKVIDFQLLWRDPLERWVSEGGRMMLIGDAAHPFLPTSGQGAGQAIEDAAVLAIALELAGKENVPLALRATEKMRYRRATIMQRSGIETRDAWHKTDWEAAAKDPSLVAMPRPKWIYGHDCQSHTYEEFENVVEALKSSKEYIPKNIPAEGTYHRSHDFEG</sequence>